<evidence type="ECO:0000259" key="7">
    <source>
        <dbReference type="Pfam" id="PF01895"/>
    </source>
</evidence>
<dbReference type="Proteomes" id="UP000309747">
    <property type="component" value="Unassembled WGS sequence"/>
</dbReference>
<dbReference type="InterPro" id="IPR038078">
    <property type="entry name" value="PhoU-like_sf"/>
</dbReference>
<feature type="transmembrane region" description="Helical" evidence="6">
    <location>
        <begin position="241"/>
        <end position="263"/>
    </location>
</feature>
<evidence type="ECO:0000313" key="8">
    <source>
        <dbReference type="EMBL" id="TJZ89906.1"/>
    </source>
</evidence>
<evidence type="ECO:0000256" key="6">
    <source>
        <dbReference type="SAM" id="Phobius"/>
    </source>
</evidence>
<sequence length="544" mass="57630">MASILVLMQIGGAVALLLFGLGLVREGITTAFGLRLKAALGLGTRTGPRAFISGLVATLGLQSSTATAMLTASFVDRKLIGGRMAQIVLLGANVGTALTALIVSSGLSALAPALILAGVVTARRKRPALIGTGRALIGLGLLLVSLALLNQGTAPLREAPSMVAFLAMLDAAWPVALIFGAAIAALCSSSLAAVLLVLSLDVTAGLAVVLVLGANIGGAIAPVLMTAGASAQARRLTVGNLLVRSVGCLAVLPFAQAAASAIIDLTPTVAGLAVVAHLVFNIALAALIWPFTGVLARMLRRGLPDDPPTEDQTPRWLDESSLDQAPLALAGASRQALSIGDDIARMLDQTMLAFRKSDPVPLAEVSKLEDRVDLRQQQVKTYLSRLGRDAEEEDRRRSITILDYVINLEHVGDIIEKGLAAGVRKKIGLGLRFSDAGYHELETMFLMTRETLLIAQTIFMTRDSELARQMMEQKVQIRNSERQSAQRHLIRLRDGNSQSLETSSLHLDILRDLKRINAHFIAVAHPILDEEGLLAESRLRGRSG</sequence>
<evidence type="ECO:0000256" key="5">
    <source>
        <dbReference type="ARBA" id="ARBA00023136"/>
    </source>
</evidence>
<feature type="transmembrane region" description="Helical" evidence="6">
    <location>
        <begin position="204"/>
        <end position="229"/>
    </location>
</feature>
<evidence type="ECO:0000256" key="1">
    <source>
        <dbReference type="ARBA" id="ARBA00004651"/>
    </source>
</evidence>
<evidence type="ECO:0000256" key="2">
    <source>
        <dbReference type="ARBA" id="ARBA00022475"/>
    </source>
</evidence>
<comment type="caution">
    <text evidence="8">The sequence shown here is derived from an EMBL/GenBank/DDBJ whole genome shotgun (WGS) entry which is preliminary data.</text>
</comment>
<name>A0A4U0R5E3_9RHOB</name>
<feature type="transmembrane region" description="Helical" evidence="6">
    <location>
        <begin position="128"/>
        <end position="150"/>
    </location>
</feature>
<dbReference type="SUPFAM" id="SSF109755">
    <property type="entry name" value="PhoU-like"/>
    <property type="match status" value="1"/>
</dbReference>
<keyword evidence="2" id="KW-1003">Cell membrane</keyword>
<dbReference type="GO" id="GO:0044341">
    <property type="term" value="P:sodium-dependent phosphate transport"/>
    <property type="evidence" value="ECO:0007669"/>
    <property type="project" value="InterPro"/>
</dbReference>
<dbReference type="PANTHER" id="PTHR10010">
    <property type="entry name" value="SOLUTE CARRIER FAMILY 34 SODIUM PHOSPHATE , MEMBER 2-RELATED"/>
    <property type="match status" value="1"/>
</dbReference>
<feature type="transmembrane region" description="Helical" evidence="6">
    <location>
        <begin position="171"/>
        <end position="198"/>
    </location>
</feature>
<feature type="transmembrane region" description="Helical" evidence="6">
    <location>
        <begin position="50"/>
        <end position="75"/>
    </location>
</feature>
<proteinExistence type="predicted"/>
<feature type="transmembrane region" description="Helical" evidence="6">
    <location>
        <begin position="269"/>
        <end position="291"/>
    </location>
</feature>
<accession>A0A4U0R5E3</accession>
<dbReference type="PANTHER" id="PTHR10010:SF46">
    <property type="entry name" value="SODIUM-DEPENDENT PHOSPHATE TRANSPORT PROTEIN 2B"/>
    <property type="match status" value="1"/>
</dbReference>
<dbReference type="OrthoDB" id="5778511at2"/>
<dbReference type="Pfam" id="PF01895">
    <property type="entry name" value="PhoU"/>
    <property type="match status" value="2"/>
</dbReference>
<gene>
    <name evidence="8" type="ORF">FA743_16955</name>
</gene>
<evidence type="ECO:0000313" key="9">
    <source>
        <dbReference type="Proteomes" id="UP000309747"/>
    </source>
</evidence>
<reference evidence="8 9" key="1">
    <citation type="submission" date="2019-04" db="EMBL/GenBank/DDBJ databases">
        <authorList>
            <person name="Li J."/>
        </authorList>
    </citation>
    <scope>NUCLEOTIDE SEQUENCE [LARGE SCALE GENOMIC DNA]</scope>
    <source>
        <strain evidence="8 9">KCTC 42687</strain>
    </source>
</reference>
<feature type="domain" description="PhoU" evidence="7">
    <location>
        <begin position="442"/>
        <end position="520"/>
    </location>
</feature>
<keyword evidence="5 6" id="KW-0472">Membrane</keyword>
<comment type="subcellular location">
    <subcellularLocation>
        <location evidence="1">Cell membrane</location>
        <topology evidence="1">Multi-pass membrane protein</topology>
    </subcellularLocation>
</comment>
<dbReference type="InterPro" id="IPR026022">
    <property type="entry name" value="PhoU_dom"/>
</dbReference>
<dbReference type="NCBIfam" id="NF037997">
    <property type="entry name" value="Na_Pi_symport"/>
    <property type="match status" value="1"/>
</dbReference>
<evidence type="ECO:0000256" key="4">
    <source>
        <dbReference type="ARBA" id="ARBA00022989"/>
    </source>
</evidence>
<dbReference type="InterPro" id="IPR003841">
    <property type="entry name" value="Na/Pi_transpt"/>
</dbReference>
<dbReference type="Pfam" id="PF02690">
    <property type="entry name" value="Na_Pi_cotrans"/>
    <property type="match status" value="1"/>
</dbReference>
<dbReference type="Gene3D" id="1.20.58.220">
    <property type="entry name" value="Phosphate transport system protein phou homolog 2, domain 2"/>
    <property type="match status" value="1"/>
</dbReference>
<keyword evidence="9" id="KW-1185">Reference proteome</keyword>
<organism evidence="8 9">
    <name type="scientific">Paracoccus gahaiensis</name>
    <dbReference type="NCBI Taxonomy" id="1706839"/>
    <lineage>
        <taxon>Bacteria</taxon>
        <taxon>Pseudomonadati</taxon>
        <taxon>Pseudomonadota</taxon>
        <taxon>Alphaproteobacteria</taxon>
        <taxon>Rhodobacterales</taxon>
        <taxon>Paracoccaceae</taxon>
        <taxon>Paracoccus</taxon>
    </lineage>
</organism>
<protein>
    <submittedName>
        <fullName evidence="8">Na/Pi cotransporter family protein</fullName>
    </submittedName>
</protein>
<evidence type="ECO:0000256" key="3">
    <source>
        <dbReference type="ARBA" id="ARBA00022692"/>
    </source>
</evidence>
<keyword evidence="3 6" id="KW-0812">Transmembrane</keyword>
<dbReference type="GO" id="GO:0005886">
    <property type="term" value="C:plasma membrane"/>
    <property type="evidence" value="ECO:0007669"/>
    <property type="project" value="UniProtKB-SubCell"/>
</dbReference>
<dbReference type="EMBL" id="SUNI01000023">
    <property type="protein sequence ID" value="TJZ89906.1"/>
    <property type="molecule type" value="Genomic_DNA"/>
</dbReference>
<feature type="domain" description="PhoU" evidence="7">
    <location>
        <begin position="339"/>
        <end position="416"/>
    </location>
</feature>
<keyword evidence="4 6" id="KW-1133">Transmembrane helix</keyword>
<feature type="transmembrane region" description="Helical" evidence="6">
    <location>
        <begin position="87"/>
        <end position="116"/>
    </location>
</feature>
<dbReference type="AlphaFoldDB" id="A0A4U0R5E3"/>
<dbReference type="GO" id="GO:0005436">
    <property type="term" value="F:sodium:phosphate symporter activity"/>
    <property type="evidence" value="ECO:0007669"/>
    <property type="project" value="InterPro"/>
</dbReference>